<dbReference type="GeneID" id="63725331"/>
<dbReference type="Proteomes" id="UP000184073">
    <property type="component" value="Unassembled WGS sequence"/>
</dbReference>
<evidence type="ECO:0000313" key="1">
    <source>
        <dbReference type="EMBL" id="OJI98975.1"/>
    </source>
</evidence>
<organism evidence="1 2">
    <name type="scientific">Aspergillus versicolor CBS 583.65</name>
    <dbReference type="NCBI Taxonomy" id="1036611"/>
    <lineage>
        <taxon>Eukaryota</taxon>
        <taxon>Fungi</taxon>
        <taxon>Dikarya</taxon>
        <taxon>Ascomycota</taxon>
        <taxon>Pezizomycotina</taxon>
        <taxon>Eurotiomycetes</taxon>
        <taxon>Eurotiomycetidae</taxon>
        <taxon>Eurotiales</taxon>
        <taxon>Aspergillaceae</taxon>
        <taxon>Aspergillus</taxon>
        <taxon>Aspergillus subgen. Nidulantes</taxon>
    </lineage>
</organism>
<accession>A0A1L9PBZ7</accession>
<keyword evidence="2" id="KW-1185">Reference proteome</keyword>
<protein>
    <submittedName>
        <fullName evidence="1">Uncharacterized protein</fullName>
    </submittedName>
</protein>
<dbReference type="RefSeq" id="XP_040664738.1">
    <property type="nucleotide sequence ID" value="XM_040809820.1"/>
</dbReference>
<evidence type="ECO:0000313" key="2">
    <source>
        <dbReference type="Proteomes" id="UP000184073"/>
    </source>
</evidence>
<name>A0A1L9PBZ7_ASPVE</name>
<dbReference type="EMBL" id="KV878126">
    <property type="protein sequence ID" value="OJI98975.1"/>
    <property type="molecule type" value="Genomic_DNA"/>
</dbReference>
<dbReference type="AlphaFoldDB" id="A0A1L9PBZ7"/>
<sequence>MRTLDAFLRLGQDYNFDEDCIHEMTQVNNGQADLEYCHKLGREARAYVEFVENHGVKVVKHEEKNIKYPPATSVLRSLTFGRLAGTTLANKLSGPKDRPVH</sequence>
<gene>
    <name evidence="1" type="ORF">ASPVEDRAFT_25814</name>
</gene>
<dbReference type="STRING" id="1036611.A0A1L9PBZ7"/>
<dbReference type="VEuPathDB" id="FungiDB:ASPVEDRAFT_25814"/>
<proteinExistence type="predicted"/>
<reference evidence="2" key="1">
    <citation type="journal article" date="2017" name="Genome Biol.">
        <title>Comparative genomics reveals high biological diversity and specific adaptations in the industrially and medically important fungal genus Aspergillus.</title>
        <authorList>
            <person name="de Vries R.P."/>
            <person name="Riley R."/>
            <person name="Wiebenga A."/>
            <person name="Aguilar-Osorio G."/>
            <person name="Amillis S."/>
            <person name="Uchima C.A."/>
            <person name="Anderluh G."/>
            <person name="Asadollahi M."/>
            <person name="Askin M."/>
            <person name="Barry K."/>
            <person name="Battaglia E."/>
            <person name="Bayram O."/>
            <person name="Benocci T."/>
            <person name="Braus-Stromeyer S.A."/>
            <person name="Caldana C."/>
            <person name="Canovas D."/>
            <person name="Cerqueira G.C."/>
            <person name="Chen F."/>
            <person name="Chen W."/>
            <person name="Choi C."/>
            <person name="Clum A."/>
            <person name="Dos Santos R.A."/>
            <person name="Damasio A.R."/>
            <person name="Diallinas G."/>
            <person name="Emri T."/>
            <person name="Fekete E."/>
            <person name="Flipphi M."/>
            <person name="Freyberg S."/>
            <person name="Gallo A."/>
            <person name="Gournas C."/>
            <person name="Habgood R."/>
            <person name="Hainaut M."/>
            <person name="Harispe M.L."/>
            <person name="Henrissat B."/>
            <person name="Hilden K.S."/>
            <person name="Hope R."/>
            <person name="Hossain A."/>
            <person name="Karabika E."/>
            <person name="Karaffa L."/>
            <person name="Karanyi Z."/>
            <person name="Krasevec N."/>
            <person name="Kuo A."/>
            <person name="Kusch H."/>
            <person name="LaButti K."/>
            <person name="Lagendijk E.L."/>
            <person name="Lapidus A."/>
            <person name="Levasseur A."/>
            <person name="Lindquist E."/>
            <person name="Lipzen A."/>
            <person name="Logrieco A.F."/>
            <person name="MacCabe A."/>
            <person name="Maekelae M.R."/>
            <person name="Malavazi I."/>
            <person name="Melin P."/>
            <person name="Meyer V."/>
            <person name="Mielnichuk N."/>
            <person name="Miskei M."/>
            <person name="Molnar A.P."/>
            <person name="Mule G."/>
            <person name="Ngan C.Y."/>
            <person name="Orejas M."/>
            <person name="Orosz E."/>
            <person name="Ouedraogo J.P."/>
            <person name="Overkamp K.M."/>
            <person name="Park H.-S."/>
            <person name="Perrone G."/>
            <person name="Piumi F."/>
            <person name="Punt P.J."/>
            <person name="Ram A.F."/>
            <person name="Ramon A."/>
            <person name="Rauscher S."/>
            <person name="Record E."/>
            <person name="Riano-Pachon D.M."/>
            <person name="Robert V."/>
            <person name="Roehrig J."/>
            <person name="Ruller R."/>
            <person name="Salamov A."/>
            <person name="Salih N.S."/>
            <person name="Samson R.A."/>
            <person name="Sandor E."/>
            <person name="Sanguinetti M."/>
            <person name="Schuetze T."/>
            <person name="Sepcic K."/>
            <person name="Shelest E."/>
            <person name="Sherlock G."/>
            <person name="Sophianopoulou V."/>
            <person name="Squina F.M."/>
            <person name="Sun H."/>
            <person name="Susca A."/>
            <person name="Todd R.B."/>
            <person name="Tsang A."/>
            <person name="Unkles S.E."/>
            <person name="van de Wiele N."/>
            <person name="van Rossen-Uffink D."/>
            <person name="Oliveira J.V."/>
            <person name="Vesth T.C."/>
            <person name="Visser J."/>
            <person name="Yu J.-H."/>
            <person name="Zhou M."/>
            <person name="Andersen M.R."/>
            <person name="Archer D.B."/>
            <person name="Baker S.E."/>
            <person name="Benoit I."/>
            <person name="Brakhage A.A."/>
            <person name="Braus G.H."/>
            <person name="Fischer R."/>
            <person name="Frisvad J.C."/>
            <person name="Goldman G.H."/>
            <person name="Houbraken J."/>
            <person name="Oakley B."/>
            <person name="Pocsi I."/>
            <person name="Scazzocchio C."/>
            <person name="Seiboth B."/>
            <person name="vanKuyk P.A."/>
            <person name="Wortman J."/>
            <person name="Dyer P.S."/>
            <person name="Grigoriev I.V."/>
        </authorList>
    </citation>
    <scope>NUCLEOTIDE SEQUENCE [LARGE SCALE GENOMIC DNA]</scope>
    <source>
        <strain evidence="2">CBS 583.65</strain>
    </source>
</reference>